<sequence length="473" mass="53516">MMDEKDRGTTSDGNQGPIWVCCKMTKKDIVPSAVAYKANIFSLAFQCLFLISFAPLTMSIEPFTIPSFTSEQLSFLKDRLSKTIYPNELEVDVGWKYGAPTWAVKPLVKAWLEDFDWEKPRKEMNQWHHYRTTIQGLKIHFVHEPSSHPDAVPLLLINGWPSTFYEYHKVIQPLRDGELGGQPFHVVVPSLPGYGFSDPPKLTGHGIAENGEILAELMNVLGYDKYLVHGSDWGSVIGSSIAVQHKQQCKGYHTVMPMATPPVPTLGNLLFHPFKVAKLCASMIVGPESVYGANEFRFKGKNFADAVNDEDAGYRAIQGTRPYTLSQGLTDSPAGLLSWMLEKFHAWTYHPAQKQDSEALPETITTDEFLTHVSIYWLTQTMASSMRIYYETMVLSRQLSGPVHPRIEVPTAVGYFPAEMSRFPREWLEYGTNLQQWSEFDLGGHFPAMEEPELFVTDIQKFGKMLKSRKAFD</sequence>
<keyword evidence="2" id="KW-0058">Aromatic hydrocarbons catabolism</keyword>
<keyword evidence="8" id="KW-1185">Reference proteome</keyword>
<name>A0A068S3V5_9FUNG</name>
<feature type="active site" description="Nucleophile" evidence="4">
    <location>
        <position position="232"/>
    </location>
</feature>
<dbReference type="PANTHER" id="PTHR21661:SF35">
    <property type="entry name" value="EPOXIDE HYDROLASE"/>
    <property type="match status" value="1"/>
</dbReference>
<evidence type="ECO:0000313" key="8">
    <source>
        <dbReference type="Proteomes" id="UP000027586"/>
    </source>
</evidence>
<reference evidence="7" key="1">
    <citation type="submission" date="2013-08" db="EMBL/GenBank/DDBJ databases">
        <title>Gene expansion shapes genome architecture in the human pathogen Lichtheimia corymbifera: an evolutionary genomics analysis in the ancient terrestrial Mucorales (Mucoromycotina).</title>
        <authorList>
            <person name="Schwartze V.U."/>
            <person name="Winter S."/>
            <person name="Shelest E."/>
            <person name="Marcet-Houben M."/>
            <person name="Horn F."/>
            <person name="Wehner S."/>
            <person name="Hoffmann K."/>
            <person name="Riege K."/>
            <person name="Sammeth M."/>
            <person name="Nowrousian M."/>
            <person name="Valiante V."/>
            <person name="Linde J."/>
            <person name="Jacobsen I.D."/>
            <person name="Marz M."/>
            <person name="Brakhage A.A."/>
            <person name="Gabaldon T."/>
            <person name="Bocker S."/>
            <person name="Voigt K."/>
        </authorList>
    </citation>
    <scope>NUCLEOTIDE SEQUENCE [LARGE SCALE GENOMIC DNA]</scope>
    <source>
        <strain evidence="7">FSU 9682</strain>
    </source>
</reference>
<dbReference type="InterPro" id="IPR016292">
    <property type="entry name" value="Epoxide_hydrolase"/>
</dbReference>
<evidence type="ECO:0000256" key="1">
    <source>
        <dbReference type="ARBA" id="ARBA00010088"/>
    </source>
</evidence>
<protein>
    <submittedName>
        <fullName evidence="7">Epoxide hydrolase</fullName>
    </submittedName>
</protein>
<dbReference type="InterPro" id="IPR000639">
    <property type="entry name" value="Epox_hydrolase-like"/>
</dbReference>
<keyword evidence="5" id="KW-1133">Transmembrane helix</keyword>
<organism evidence="7 8">
    <name type="scientific">Lichtheimia corymbifera JMRC:FSU:9682</name>
    <dbReference type="NCBI Taxonomy" id="1263082"/>
    <lineage>
        <taxon>Eukaryota</taxon>
        <taxon>Fungi</taxon>
        <taxon>Fungi incertae sedis</taxon>
        <taxon>Mucoromycota</taxon>
        <taxon>Mucoromycotina</taxon>
        <taxon>Mucoromycetes</taxon>
        <taxon>Mucorales</taxon>
        <taxon>Lichtheimiaceae</taxon>
        <taxon>Lichtheimia</taxon>
    </lineage>
</organism>
<dbReference type="PANTHER" id="PTHR21661">
    <property type="entry name" value="EPOXIDE HYDROLASE 1-RELATED"/>
    <property type="match status" value="1"/>
</dbReference>
<dbReference type="Proteomes" id="UP000027586">
    <property type="component" value="Unassembled WGS sequence"/>
</dbReference>
<dbReference type="Gene3D" id="3.40.50.1820">
    <property type="entry name" value="alpha/beta hydrolase"/>
    <property type="match status" value="1"/>
</dbReference>
<proteinExistence type="inferred from homology"/>
<keyword evidence="5" id="KW-0812">Transmembrane</keyword>
<dbReference type="InterPro" id="IPR029058">
    <property type="entry name" value="AB_hydrolase_fold"/>
</dbReference>
<dbReference type="AlphaFoldDB" id="A0A068S3V5"/>
<feature type="active site" description="Proton acceptor" evidence="4">
    <location>
        <position position="445"/>
    </location>
</feature>
<dbReference type="STRING" id="1263082.A0A068S3V5"/>
<keyword evidence="5" id="KW-0472">Membrane</keyword>
<dbReference type="Pfam" id="PF06441">
    <property type="entry name" value="EHN"/>
    <property type="match status" value="1"/>
</dbReference>
<evidence type="ECO:0000259" key="6">
    <source>
        <dbReference type="Pfam" id="PF06441"/>
    </source>
</evidence>
<evidence type="ECO:0000313" key="7">
    <source>
        <dbReference type="EMBL" id="CDH57038.1"/>
    </source>
</evidence>
<accession>A0A068S3V5</accession>
<dbReference type="GO" id="GO:0004301">
    <property type="term" value="F:epoxide hydrolase activity"/>
    <property type="evidence" value="ECO:0007669"/>
    <property type="project" value="TreeGrafter"/>
</dbReference>
<gene>
    <name evidence="7" type="ORF">LCOR_08031.1</name>
</gene>
<comment type="similarity">
    <text evidence="1">Belongs to the peptidase S33 family.</text>
</comment>
<dbReference type="PRINTS" id="PR00412">
    <property type="entry name" value="EPOXHYDRLASE"/>
</dbReference>
<evidence type="ECO:0000256" key="2">
    <source>
        <dbReference type="ARBA" id="ARBA00022797"/>
    </source>
</evidence>
<dbReference type="OrthoDB" id="7130006at2759"/>
<dbReference type="EMBL" id="CBTN010000043">
    <property type="protein sequence ID" value="CDH57038.1"/>
    <property type="molecule type" value="Genomic_DNA"/>
</dbReference>
<evidence type="ECO:0000256" key="4">
    <source>
        <dbReference type="PIRSR" id="PIRSR001112-1"/>
    </source>
</evidence>
<dbReference type="GO" id="GO:0097176">
    <property type="term" value="P:epoxide metabolic process"/>
    <property type="evidence" value="ECO:0007669"/>
    <property type="project" value="TreeGrafter"/>
</dbReference>
<dbReference type="PIRSF" id="PIRSF001112">
    <property type="entry name" value="Epoxide_hydrolase"/>
    <property type="match status" value="1"/>
</dbReference>
<keyword evidence="3 7" id="KW-0378">Hydrolase</keyword>
<dbReference type="SUPFAM" id="SSF53474">
    <property type="entry name" value="alpha/beta-Hydrolases"/>
    <property type="match status" value="1"/>
</dbReference>
<dbReference type="InterPro" id="IPR010497">
    <property type="entry name" value="Epoxide_hydro_N"/>
</dbReference>
<evidence type="ECO:0000256" key="5">
    <source>
        <dbReference type="SAM" id="Phobius"/>
    </source>
</evidence>
<comment type="caution">
    <text evidence="7">The sequence shown here is derived from an EMBL/GenBank/DDBJ whole genome shotgun (WGS) entry which is preliminary data.</text>
</comment>
<dbReference type="VEuPathDB" id="FungiDB:LCOR_08031.1"/>
<evidence type="ECO:0000256" key="3">
    <source>
        <dbReference type="ARBA" id="ARBA00022801"/>
    </source>
</evidence>
<feature type="active site" description="Proton donor" evidence="4">
    <location>
        <position position="389"/>
    </location>
</feature>
<feature type="domain" description="Epoxide hydrolase N-terminal" evidence="6">
    <location>
        <begin position="60"/>
        <end position="167"/>
    </location>
</feature>
<feature type="transmembrane region" description="Helical" evidence="5">
    <location>
        <begin position="34"/>
        <end position="56"/>
    </location>
</feature>